<dbReference type="Proteomes" id="UP000703295">
    <property type="component" value="Unassembled WGS sequence"/>
</dbReference>
<evidence type="ECO:0000313" key="2">
    <source>
        <dbReference type="Proteomes" id="UP000703295"/>
    </source>
</evidence>
<sequence length="133" mass="15987">MYIAMLLTLTLAFPSCNVEMDLGNGSLEYRERTGYLCSSDWQDDWYDDYGYHRFQVLRFYPDGTGEDYIRVQDAYGRWDEYRYDFVWDWFDAFYTSIRLNYGGGDFSYMDNIRLGNGRLECQLDGTWVSFHNY</sequence>
<accession>A0ABS2EZU1</accession>
<evidence type="ECO:0008006" key="3">
    <source>
        <dbReference type="Google" id="ProtNLM"/>
    </source>
</evidence>
<organism evidence="1 2">
    <name type="scientific">Bacteroides mediterraneensis</name>
    <dbReference type="NCBI Taxonomy" id="1841856"/>
    <lineage>
        <taxon>Bacteria</taxon>
        <taxon>Pseudomonadati</taxon>
        <taxon>Bacteroidota</taxon>
        <taxon>Bacteroidia</taxon>
        <taxon>Bacteroidales</taxon>
        <taxon>Bacteroidaceae</taxon>
        <taxon>Bacteroides</taxon>
    </lineage>
</organism>
<name>A0ABS2EZU1_9BACE</name>
<protein>
    <recommendedName>
        <fullName evidence="3">Lipoprotein</fullName>
    </recommendedName>
</protein>
<comment type="caution">
    <text evidence="1">The sequence shown here is derived from an EMBL/GenBank/DDBJ whole genome shotgun (WGS) entry which is preliminary data.</text>
</comment>
<gene>
    <name evidence="1" type="ORF">H6A31_14145</name>
</gene>
<proteinExistence type="predicted"/>
<dbReference type="EMBL" id="JACJJW010000060">
    <property type="protein sequence ID" value="MBM6759803.1"/>
    <property type="molecule type" value="Genomic_DNA"/>
</dbReference>
<keyword evidence="2" id="KW-1185">Reference proteome</keyword>
<reference evidence="1 2" key="1">
    <citation type="journal article" date="2021" name="Sci. Rep.">
        <title>The distribution of antibiotic resistance genes in chicken gut microbiota commensals.</title>
        <authorList>
            <person name="Juricova H."/>
            <person name="Matiasovicova J."/>
            <person name="Kubasova T."/>
            <person name="Cejkova D."/>
            <person name="Rychlik I."/>
        </authorList>
    </citation>
    <scope>NUCLEOTIDE SEQUENCE [LARGE SCALE GENOMIC DNA]</scope>
    <source>
        <strain evidence="1 2">An801</strain>
    </source>
</reference>
<evidence type="ECO:0000313" key="1">
    <source>
        <dbReference type="EMBL" id="MBM6759803.1"/>
    </source>
</evidence>